<evidence type="ECO:0000313" key="2">
    <source>
        <dbReference type="Proteomes" id="UP000192247"/>
    </source>
</evidence>
<reference evidence="1 2" key="1">
    <citation type="journal article" date="2017" name="Gigascience">
        <title>Draft genome of the honey bee ectoparasitic mite, Tropilaelaps mercedesae, is shaped by the parasitic life history.</title>
        <authorList>
            <person name="Dong X."/>
            <person name="Armstrong S.D."/>
            <person name="Xia D."/>
            <person name="Makepeace B.L."/>
            <person name="Darby A.C."/>
            <person name="Kadowaki T."/>
        </authorList>
    </citation>
    <scope>NUCLEOTIDE SEQUENCE [LARGE SCALE GENOMIC DNA]</scope>
    <source>
        <strain evidence="1">Wuxi-XJTLU</strain>
    </source>
</reference>
<proteinExistence type="predicted"/>
<sequence>MELEVFLTLKAVLECCKEKCFEKMSQHYDTLVVFCDETSRVILDELIEAVCPYHC</sequence>
<name>A0A1V9XKU8_9ACAR</name>
<comment type="caution">
    <text evidence="1">The sequence shown here is derived from an EMBL/GenBank/DDBJ whole genome shotgun (WGS) entry which is preliminary data.</text>
</comment>
<evidence type="ECO:0000313" key="1">
    <source>
        <dbReference type="EMBL" id="OQR74164.1"/>
    </source>
</evidence>
<dbReference type="InParanoid" id="A0A1V9XKU8"/>
<organism evidence="1 2">
    <name type="scientific">Tropilaelaps mercedesae</name>
    <dbReference type="NCBI Taxonomy" id="418985"/>
    <lineage>
        <taxon>Eukaryota</taxon>
        <taxon>Metazoa</taxon>
        <taxon>Ecdysozoa</taxon>
        <taxon>Arthropoda</taxon>
        <taxon>Chelicerata</taxon>
        <taxon>Arachnida</taxon>
        <taxon>Acari</taxon>
        <taxon>Parasitiformes</taxon>
        <taxon>Mesostigmata</taxon>
        <taxon>Gamasina</taxon>
        <taxon>Dermanyssoidea</taxon>
        <taxon>Laelapidae</taxon>
        <taxon>Tropilaelaps</taxon>
    </lineage>
</organism>
<dbReference type="EMBL" id="MNPL01008577">
    <property type="protein sequence ID" value="OQR74164.1"/>
    <property type="molecule type" value="Genomic_DNA"/>
</dbReference>
<protein>
    <submittedName>
        <fullName evidence="1">Uncharacterized protein</fullName>
    </submittedName>
</protein>
<keyword evidence="2" id="KW-1185">Reference proteome</keyword>
<accession>A0A1V9XKU8</accession>
<gene>
    <name evidence="1" type="ORF">BIW11_09257</name>
</gene>
<dbReference type="Proteomes" id="UP000192247">
    <property type="component" value="Unassembled WGS sequence"/>
</dbReference>
<dbReference type="AlphaFoldDB" id="A0A1V9XKU8"/>